<proteinExistence type="predicted"/>
<dbReference type="RefSeq" id="WP_084828656.1">
    <property type="nucleotide sequence ID" value="NZ_CM002372.1"/>
</dbReference>
<evidence type="ECO:0000313" key="2">
    <source>
        <dbReference type="EMBL" id="ETW90668.1"/>
    </source>
</evidence>
<gene>
    <name evidence="2" type="ORF">X841_03815</name>
</gene>
<feature type="compositionally biased region" description="Basic residues" evidence="1">
    <location>
        <begin position="12"/>
        <end position="21"/>
    </location>
</feature>
<evidence type="ECO:0000313" key="3">
    <source>
        <dbReference type="Proteomes" id="UP000024559"/>
    </source>
</evidence>
<dbReference type="AlphaFoldDB" id="A0A0E2QIS9"/>
<reference evidence="3" key="1">
    <citation type="submission" date="2013-12" db="EMBL/GenBank/DDBJ databases">
        <title>Genome sequences of Streptococcus thermophilus strains MTH17CL396 and M17PTZA496 isolated from Fontina cheese in Valle d'Aosta region (Italy).</title>
        <authorList>
            <person name="Treu L."/>
            <person name="Giacomini A."/>
            <person name="Corich V."/>
            <person name="Vendramin V."/>
            <person name="Bovo B."/>
        </authorList>
    </citation>
    <scope>NUCLEOTIDE SEQUENCE [LARGE SCALE GENOMIC DNA]</scope>
    <source>
        <strain evidence="3">M17PTZA496</strain>
    </source>
</reference>
<organism evidence="2 3">
    <name type="scientific">Streptococcus thermophilus M17PTZA496</name>
    <dbReference type="NCBI Taxonomy" id="1433289"/>
    <lineage>
        <taxon>Bacteria</taxon>
        <taxon>Bacillati</taxon>
        <taxon>Bacillota</taxon>
        <taxon>Bacilli</taxon>
        <taxon>Lactobacillales</taxon>
        <taxon>Streptococcaceae</taxon>
        <taxon>Streptococcus</taxon>
    </lineage>
</organism>
<accession>A0A0E2QIS9</accession>
<dbReference type="EMBL" id="AZJT01000023">
    <property type="protein sequence ID" value="ETW90668.1"/>
    <property type="molecule type" value="Genomic_DNA"/>
</dbReference>
<comment type="caution">
    <text evidence="2">The sequence shown here is derived from an EMBL/GenBank/DDBJ whole genome shotgun (WGS) entry which is preliminary data.</text>
</comment>
<sequence>MKNFKISSTYRAARKQQKTANRKSFYNDEGYMISPSEWADGVIKGLINPKNSWSNDHVKGYLPRVSPRSHWTKNGYREYLGIGKSRDIPKKEPEVIEMMDLELVP</sequence>
<dbReference type="HOGENOM" id="CLU_2235154_0_0_9"/>
<name>A0A0E2QIS9_STRTR</name>
<feature type="region of interest" description="Disordered" evidence="1">
    <location>
        <begin position="1"/>
        <end position="21"/>
    </location>
</feature>
<protein>
    <submittedName>
        <fullName evidence="2">Uncharacterized protein</fullName>
    </submittedName>
</protein>
<feature type="compositionally biased region" description="Polar residues" evidence="1">
    <location>
        <begin position="1"/>
        <end position="10"/>
    </location>
</feature>
<dbReference type="Proteomes" id="UP000024559">
    <property type="component" value="Chromosome"/>
</dbReference>
<evidence type="ECO:0000256" key="1">
    <source>
        <dbReference type="SAM" id="MobiDB-lite"/>
    </source>
</evidence>
<dbReference type="PATRIC" id="fig|1433289.7.peg.769"/>